<evidence type="ECO:0000313" key="6">
    <source>
        <dbReference type="Proteomes" id="UP000219546"/>
    </source>
</evidence>
<keyword evidence="2 3" id="KW-0012">Acyltransferase</keyword>
<feature type="active site" description="Acyl-thioester intermediate" evidence="3">
    <location>
        <position position="147"/>
    </location>
</feature>
<comment type="pathway">
    <text evidence="3">Protein modification; protein lipoylation via endogenous pathway; protein N(6)-(lipoyl)lysine from octanoyl-[acyl-carrier-protein].</text>
</comment>
<dbReference type="PROSITE" id="PS51733">
    <property type="entry name" value="BPL_LPL_CATALYTIC"/>
    <property type="match status" value="1"/>
</dbReference>
<dbReference type="Gene3D" id="3.30.930.10">
    <property type="entry name" value="Bira Bifunctional Protein, Domain 2"/>
    <property type="match status" value="1"/>
</dbReference>
<name>A0A285CIV4_9BACI</name>
<keyword evidence="6" id="KW-1185">Reference proteome</keyword>
<evidence type="ECO:0000256" key="2">
    <source>
        <dbReference type="ARBA" id="ARBA00023315"/>
    </source>
</evidence>
<dbReference type="PANTHER" id="PTHR43679:SF2">
    <property type="entry name" value="OCTANOYL-[GCVH]:PROTEIN N-OCTANOYLTRANSFERASE"/>
    <property type="match status" value="1"/>
</dbReference>
<dbReference type="RefSeq" id="WP_097156752.1">
    <property type="nucleotide sequence ID" value="NZ_JBEPMQ010000012.1"/>
</dbReference>
<feature type="site" description="Lowers pKa of active site Cys" evidence="3">
    <location>
        <position position="159"/>
    </location>
</feature>
<dbReference type="EMBL" id="OAOP01000001">
    <property type="protein sequence ID" value="SNX66913.1"/>
    <property type="molecule type" value="Genomic_DNA"/>
</dbReference>
<gene>
    <name evidence="3" type="primary">lipL</name>
    <name evidence="5" type="ORF">SAMN05877753_101226</name>
</gene>
<dbReference type="HAMAP" id="MF_02119">
    <property type="entry name" value="LipL"/>
    <property type="match status" value="1"/>
</dbReference>
<evidence type="ECO:0000259" key="4">
    <source>
        <dbReference type="PROSITE" id="PS51733"/>
    </source>
</evidence>
<dbReference type="GO" id="GO:0033819">
    <property type="term" value="F:lipoyl(octanoyl) transferase activity"/>
    <property type="evidence" value="ECO:0007669"/>
    <property type="project" value="InterPro"/>
</dbReference>
<comment type="function">
    <text evidence="3">Catalyzes the amidotransfer (transamidation) of the octanoyl moiety from octanoyl-GcvH to the lipoyl domain of the E2 subunit of lipoate-dependent enzymes.</text>
</comment>
<dbReference type="SUPFAM" id="SSF55681">
    <property type="entry name" value="Class II aaRS and biotin synthetases"/>
    <property type="match status" value="1"/>
</dbReference>
<accession>A0A285CIV4</accession>
<evidence type="ECO:0000256" key="1">
    <source>
        <dbReference type="ARBA" id="ARBA00022679"/>
    </source>
</evidence>
<comment type="miscellaneous">
    <text evidence="3">The reaction proceeds via a thioester-linked acyl-enzyme intermediate.</text>
</comment>
<evidence type="ECO:0000313" key="5">
    <source>
        <dbReference type="EMBL" id="SNX66913.1"/>
    </source>
</evidence>
<dbReference type="InterPro" id="IPR024897">
    <property type="entry name" value="LipL"/>
</dbReference>
<dbReference type="InterPro" id="IPR045864">
    <property type="entry name" value="aa-tRNA-synth_II/BPL/LPL"/>
</dbReference>
<organism evidence="5 6">
    <name type="scientific">Bacillus oleivorans</name>
    <dbReference type="NCBI Taxonomy" id="1448271"/>
    <lineage>
        <taxon>Bacteria</taxon>
        <taxon>Bacillati</taxon>
        <taxon>Bacillota</taxon>
        <taxon>Bacilli</taxon>
        <taxon>Bacillales</taxon>
        <taxon>Bacillaceae</taxon>
        <taxon>Bacillus</taxon>
    </lineage>
</organism>
<dbReference type="AlphaFoldDB" id="A0A285CIV4"/>
<protein>
    <recommendedName>
        <fullName evidence="3">Octanoyl-[GcvH]:protein N-octanoyltransferase</fullName>
        <ecNumber evidence="3">2.3.1.204</ecNumber>
    </recommendedName>
    <alternativeName>
        <fullName evidence="3">Octanoyl-[GcvH]:E2 amidotransferase</fullName>
    </alternativeName>
</protein>
<evidence type="ECO:0000256" key="3">
    <source>
        <dbReference type="HAMAP-Rule" id="MF_02119"/>
    </source>
</evidence>
<dbReference type="Proteomes" id="UP000219546">
    <property type="component" value="Unassembled WGS sequence"/>
</dbReference>
<dbReference type="GO" id="GO:0009107">
    <property type="term" value="P:lipoate biosynthetic process"/>
    <property type="evidence" value="ECO:0007669"/>
    <property type="project" value="UniProtKB-UniRule"/>
</dbReference>
<sequence length="278" mass="31574">MKTSLLKQPVWRIIDHTNRGPDFDALESFAIDDTLCTLVGKGQSPAVARAWVHHRTVVLGIQDTKLPYLEEGIEWLKQNDYHYLVRTSGGLAVLLDEGVLNLSLILPEAEHRIGINLGYDTMVDLIKEMYPEDEGLIDVKEISESYCPGSYDLSINGKKFAGISQRRIRNGVAVQIYLCVTGSGAERAAIVREFYKISKKQLETKYTYPQVNPDVMGSLAELLNKPLTMQDAYLRFLQALKKNGERIYMEPLTTEEWPSCEANLQRLQERNQKLLNQI</sequence>
<feature type="domain" description="BPL/LPL catalytic" evidence="4">
    <location>
        <begin position="42"/>
        <end position="227"/>
    </location>
</feature>
<proteinExistence type="inferred from homology"/>
<comment type="similarity">
    <text evidence="3">Belongs to the octanoyltransferase LipL family.</text>
</comment>
<reference evidence="5 6" key="1">
    <citation type="submission" date="2017-08" db="EMBL/GenBank/DDBJ databases">
        <authorList>
            <person name="de Groot N.N."/>
        </authorList>
    </citation>
    <scope>NUCLEOTIDE SEQUENCE [LARGE SCALE GENOMIC DNA]</scope>
    <source>
        <strain evidence="5 6">JC228</strain>
    </source>
</reference>
<dbReference type="OrthoDB" id="2080934at2"/>
<dbReference type="Pfam" id="PF21948">
    <property type="entry name" value="LplA-B_cat"/>
    <property type="match status" value="1"/>
</dbReference>
<dbReference type="PANTHER" id="PTHR43679">
    <property type="entry name" value="OCTANOYLTRANSFERASE LIPM-RELATED"/>
    <property type="match status" value="1"/>
</dbReference>
<dbReference type="InterPro" id="IPR050664">
    <property type="entry name" value="Octanoyltrans_LipM/LipL"/>
</dbReference>
<dbReference type="InterPro" id="IPR004143">
    <property type="entry name" value="BPL_LPL_catalytic"/>
</dbReference>
<keyword evidence="1 3" id="KW-0808">Transferase</keyword>
<dbReference type="GO" id="GO:0009249">
    <property type="term" value="P:protein lipoylation"/>
    <property type="evidence" value="ECO:0007669"/>
    <property type="project" value="UniProtKB-UniRule"/>
</dbReference>
<dbReference type="EC" id="2.3.1.204" evidence="3"/>
<dbReference type="CDD" id="cd16443">
    <property type="entry name" value="LplA"/>
    <property type="match status" value="1"/>
</dbReference>
<comment type="catalytic activity">
    <reaction evidence="3">
        <text>N(6)-octanoyl-L-lysyl-[glycine-cleavage complex H protein] + L-lysyl-[lipoyl-carrier protein] = N(6)-octanoyl-L-lysyl-[lipoyl-carrier protein] + L-lysyl-[glycine-cleavage complex H protein]</text>
        <dbReference type="Rhea" id="RHEA:20213"/>
        <dbReference type="Rhea" id="RHEA-COMP:10500"/>
        <dbReference type="Rhea" id="RHEA-COMP:10501"/>
        <dbReference type="Rhea" id="RHEA-COMP:10503"/>
        <dbReference type="Rhea" id="RHEA-COMP:10504"/>
        <dbReference type="ChEBI" id="CHEBI:29969"/>
        <dbReference type="ChEBI" id="CHEBI:78809"/>
        <dbReference type="EC" id="2.3.1.204"/>
    </reaction>
</comment>